<name>A0A8S9NVP4_BRACR</name>
<evidence type="ECO:0000313" key="1">
    <source>
        <dbReference type="EMBL" id="KAF3504989.1"/>
    </source>
</evidence>
<proteinExistence type="predicted"/>
<comment type="caution">
    <text evidence="1">The sequence shown here is derived from an EMBL/GenBank/DDBJ whole genome shotgun (WGS) entry which is preliminary data.</text>
</comment>
<dbReference type="EMBL" id="QGKX02001621">
    <property type="protein sequence ID" value="KAF3504989.1"/>
    <property type="molecule type" value="Genomic_DNA"/>
</dbReference>
<accession>A0A8S9NVP4</accession>
<dbReference type="AlphaFoldDB" id="A0A8S9NVP4"/>
<reference evidence="1" key="1">
    <citation type="submission" date="2019-12" db="EMBL/GenBank/DDBJ databases">
        <title>Genome sequencing and annotation of Brassica cretica.</title>
        <authorList>
            <person name="Studholme D.J."/>
            <person name="Sarris P."/>
        </authorList>
    </citation>
    <scope>NUCLEOTIDE SEQUENCE</scope>
    <source>
        <strain evidence="1">PFS-109/04</strain>
        <tissue evidence="1">Leaf</tissue>
    </source>
</reference>
<sequence>MDLELVAVVIYTRRCHPCCRFSDPYSPVSVFTVVSTTTACHHTGRCIRQMSLVVEEVTKPLFDLKTVTSELSLCRDCCGDEWKRTAMTSQMICKTIACVVAEVREEETSKKKRRFLKKKKKCRRRLVFAVVTDIELVVVAIYTRRRHPCCLFSDPSSLVSVFTVVATTAACYHTEDLGGEGGNKTVVFLKDVRALMVTGLRRRRTKKLMTLRLRDVEETHGDLVRFRFC</sequence>
<dbReference type="Proteomes" id="UP000712600">
    <property type="component" value="Unassembled WGS sequence"/>
</dbReference>
<organism evidence="1 2">
    <name type="scientific">Brassica cretica</name>
    <name type="common">Mustard</name>
    <dbReference type="NCBI Taxonomy" id="69181"/>
    <lineage>
        <taxon>Eukaryota</taxon>
        <taxon>Viridiplantae</taxon>
        <taxon>Streptophyta</taxon>
        <taxon>Embryophyta</taxon>
        <taxon>Tracheophyta</taxon>
        <taxon>Spermatophyta</taxon>
        <taxon>Magnoliopsida</taxon>
        <taxon>eudicotyledons</taxon>
        <taxon>Gunneridae</taxon>
        <taxon>Pentapetalae</taxon>
        <taxon>rosids</taxon>
        <taxon>malvids</taxon>
        <taxon>Brassicales</taxon>
        <taxon>Brassicaceae</taxon>
        <taxon>Brassiceae</taxon>
        <taxon>Brassica</taxon>
    </lineage>
</organism>
<evidence type="ECO:0000313" key="2">
    <source>
        <dbReference type="Proteomes" id="UP000712600"/>
    </source>
</evidence>
<protein>
    <submittedName>
        <fullName evidence="1">Uncharacterized protein</fullName>
    </submittedName>
</protein>
<gene>
    <name evidence="1" type="ORF">F2Q69_00041020</name>
</gene>